<dbReference type="NCBIfam" id="TIGR01035">
    <property type="entry name" value="hemA"/>
    <property type="match status" value="1"/>
</dbReference>
<feature type="binding site" evidence="4">
    <location>
        <position position="104"/>
    </location>
    <ligand>
        <name>substrate</name>
    </ligand>
</feature>
<feature type="domain" description="Glutamyl-tRNA reductase N-terminal" evidence="6">
    <location>
        <begin position="6"/>
        <end position="150"/>
    </location>
</feature>
<feature type="binding site" evidence="4">
    <location>
        <begin position="184"/>
        <end position="189"/>
    </location>
    <ligand>
        <name>NADP(+)</name>
        <dbReference type="ChEBI" id="CHEBI:58349"/>
    </ligand>
</feature>
<keyword evidence="2 4" id="KW-0560">Oxidoreductase</keyword>
<keyword evidence="8" id="KW-1185">Reference proteome</keyword>
<dbReference type="HAMAP" id="MF_00087">
    <property type="entry name" value="Glu_tRNA_reductase"/>
    <property type="match status" value="1"/>
</dbReference>
<dbReference type="Proteomes" id="UP001524502">
    <property type="component" value="Unassembled WGS sequence"/>
</dbReference>
<comment type="domain">
    <text evidence="4">Possesses an unusual extended V-shaped dimeric structure with each monomer consisting of three distinct domains arranged along a curved 'spinal' alpha-helix. The N-terminal catalytic domain specifically recognizes the glutamate moiety of the substrate. The second domain is the NADPH-binding domain, and the third C-terminal domain is responsible for dimerization.</text>
</comment>
<evidence type="ECO:0000256" key="2">
    <source>
        <dbReference type="ARBA" id="ARBA00023002"/>
    </source>
</evidence>
<sequence length="405" mass="45353">MDIRMIGIDHQNASIRQREALAFTKSQARRALCQWKAEGAFSGGLLLSTCNRTELWVSGSEADLGKLLCDTKGLNQDHYAQLFILRSGEEAVLHLLQLICGLKSRIYGEDQILSQVREALEAARDCKTDDTVIEKLFQTAISAGKRVKTQVRIETADPSAARNAVLLLKEKLGGLEGVPCLVIGNGQMGKLAANALTDSGAQVTMTLRKKMHGQEAQESIIPEGCEMIDYEERLDGLERYRAVISATLSPHFTIRKDQIEGKRFLPSLWIDMAVPRDIDPAAADLQGIELYDMDRLGDSYSGKRNEASLRKAMEILEEYKKELERWFSFRQHVDTVKHLSAVTAEDACKRMEKLSAEEAVDHAVEKLLFGLRDTLPEELWESCLSALTESARRDTLKTGKARWEK</sequence>
<dbReference type="EMBL" id="JANFXK010000005">
    <property type="protein sequence ID" value="MCQ4636377.1"/>
    <property type="molecule type" value="Genomic_DNA"/>
</dbReference>
<name>A0ABT1RMI0_9FIRM</name>
<comment type="caution">
    <text evidence="7">The sequence shown here is derived from an EMBL/GenBank/DDBJ whole genome shotgun (WGS) entry which is preliminary data.</text>
</comment>
<gene>
    <name evidence="4 7" type="primary">hemA</name>
    <name evidence="7" type="ORF">NE619_06520</name>
</gene>
<evidence type="ECO:0000256" key="1">
    <source>
        <dbReference type="ARBA" id="ARBA00022857"/>
    </source>
</evidence>
<comment type="catalytic activity">
    <reaction evidence="4">
        <text>(S)-4-amino-5-oxopentanoate + tRNA(Glu) + NADP(+) = L-glutamyl-tRNA(Glu) + NADPH + H(+)</text>
        <dbReference type="Rhea" id="RHEA:12344"/>
        <dbReference type="Rhea" id="RHEA-COMP:9663"/>
        <dbReference type="Rhea" id="RHEA-COMP:9680"/>
        <dbReference type="ChEBI" id="CHEBI:15378"/>
        <dbReference type="ChEBI" id="CHEBI:57501"/>
        <dbReference type="ChEBI" id="CHEBI:57783"/>
        <dbReference type="ChEBI" id="CHEBI:58349"/>
        <dbReference type="ChEBI" id="CHEBI:78442"/>
        <dbReference type="ChEBI" id="CHEBI:78520"/>
        <dbReference type="EC" id="1.2.1.70"/>
    </reaction>
</comment>
<evidence type="ECO:0000259" key="5">
    <source>
        <dbReference type="Pfam" id="PF01488"/>
    </source>
</evidence>
<evidence type="ECO:0000256" key="4">
    <source>
        <dbReference type="HAMAP-Rule" id="MF_00087"/>
    </source>
</evidence>
<protein>
    <recommendedName>
        <fullName evidence="4">Glutamyl-tRNA reductase</fullName>
        <shortName evidence="4">GluTR</shortName>
        <ecNumber evidence="4">1.2.1.70</ecNumber>
    </recommendedName>
</protein>
<dbReference type="Pfam" id="PF05201">
    <property type="entry name" value="GlutR_N"/>
    <property type="match status" value="1"/>
</dbReference>
<dbReference type="Gene3D" id="3.30.460.30">
    <property type="entry name" value="Glutamyl-tRNA reductase, N-terminal domain"/>
    <property type="match status" value="1"/>
</dbReference>
<dbReference type="SUPFAM" id="SSF69742">
    <property type="entry name" value="Glutamyl tRNA-reductase catalytic, N-terminal domain"/>
    <property type="match status" value="1"/>
</dbReference>
<evidence type="ECO:0000256" key="3">
    <source>
        <dbReference type="ARBA" id="ARBA00023244"/>
    </source>
</evidence>
<dbReference type="PANTHER" id="PTHR43013:SF1">
    <property type="entry name" value="GLUTAMYL-TRNA REDUCTASE"/>
    <property type="match status" value="1"/>
</dbReference>
<feature type="site" description="Important for activity" evidence="4">
    <location>
        <position position="94"/>
    </location>
</feature>
<reference evidence="7 8" key="1">
    <citation type="submission" date="2022-06" db="EMBL/GenBank/DDBJ databases">
        <title>Isolation of gut microbiota from human fecal samples.</title>
        <authorList>
            <person name="Pamer E.G."/>
            <person name="Barat B."/>
            <person name="Waligurski E."/>
            <person name="Medina S."/>
            <person name="Paddock L."/>
            <person name="Mostad J."/>
        </authorList>
    </citation>
    <scope>NUCLEOTIDE SEQUENCE [LARGE SCALE GENOMIC DNA]</scope>
    <source>
        <strain evidence="7 8">SL.3.17</strain>
    </source>
</reference>
<feature type="binding site" evidence="4">
    <location>
        <begin position="49"/>
        <end position="52"/>
    </location>
    <ligand>
        <name>substrate</name>
    </ligand>
</feature>
<dbReference type="InterPro" id="IPR006151">
    <property type="entry name" value="Shikm_DH/Glu-tRNA_Rdtase"/>
</dbReference>
<dbReference type="InterPro" id="IPR000343">
    <property type="entry name" value="4pyrrol_synth_GluRdtase"/>
</dbReference>
<comment type="subunit">
    <text evidence="4">Homodimer.</text>
</comment>
<organism evidence="7 8">
    <name type="scientific">Anaerovorax odorimutans</name>
    <dbReference type="NCBI Taxonomy" id="109327"/>
    <lineage>
        <taxon>Bacteria</taxon>
        <taxon>Bacillati</taxon>
        <taxon>Bacillota</taxon>
        <taxon>Clostridia</taxon>
        <taxon>Peptostreptococcales</taxon>
        <taxon>Anaerovoracaceae</taxon>
        <taxon>Anaerovorax</taxon>
    </lineage>
</organism>
<dbReference type="InterPro" id="IPR036343">
    <property type="entry name" value="GluRdtase_N_sf"/>
</dbReference>
<comment type="function">
    <text evidence="4">Catalyzes the NADPH-dependent reduction of glutamyl-tRNA(Glu) to glutamate 1-semialdehyde (GSA).</text>
</comment>
<accession>A0ABT1RMI0</accession>
<proteinExistence type="inferred from homology"/>
<feature type="domain" description="Quinate/shikimate 5-dehydrogenase/glutamyl-tRNA reductase" evidence="5">
    <location>
        <begin position="168"/>
        <end position="296"/>
    </location>
</feature>
<dbReference type="InterPro" id="IPR036291">
    <property type="entry name" value="NAD(P)-bd_dom_sf"/>
</dbReference>
<dbReference type="RefSeq" id="WP_256131562.1">
    <property type="nucleotide sequence ID" value="NZ_JANFXK010000005.1"/>
</dbReference>
<keyword evidence="1 4" id="KW-0521">NADP</keyword>
<dbReference type="Pfam" id="PF01488">
    <property type="entry name" value="Shikimate_DH"/>
    <property type="match status" value="1"/>
</dbReference>
<feature type="active site" description="Nucleophile" evidence="4">
    <location>
        <position position="50"/>
    </location>
</feature>
<dbReference type="PANTHER" id="PTHR43013">
    <property type="entry name" value="GLUTAMYL-TRNA REDUCTASE"/>
    <property type="match status" value="1"/>
</dbReference>
<feature type="binding site" evidence="4">
    <location>
        <begin position="109"/>
        <end position="111"/>
    </location>
    <ligand>
        <name>substrate</name>
    </ligand>
</feature>
<evidence type="ECO:0000313" key="7">
    <source>
        <dbReference type="EMBL" id="MCQ4636377.1"/>
    </source>
</evidence>
<dbReference type="Gene3D" id="3.40.50.720">
    <property type="entry name" value="NAD(P)-binding Rossmann-like Domain"/>
    <property type="match status" value="1"/>
</dbReference>
<evidence type="ECO:0000313" key="8">
    <source>
        <dbReference type="Proteomes" id="UP001524502"/>
    </source>
</evidence>
<dbReference type="InterPro" id="IPR015895">
    <property type="entry name" value="4pyrrol_synth_GluRdtase_N"/>
</dbReference>
<dbReference type="PIRSF" id="PIRSF000445">
    <property type="entry name" value="4pyrrol_synth_GluRdtase"/>
    <property type="match status" value="1"/>
</dbReference>
<comment type="similarity">
    <text evidence="4">Belongs to the glutamyl-tRNA reductase family.</text>
</comment>
<comment type="miscellaneous">
    <text evidence="4">During catalysis, the active site Cys acts as a nucleophile attacking the alpha-carbonyl group of tRNA-bound glutamate with the formation of a thioester intermediate between enzyme and glutamate, and the concomitant release of tRNA(Glu). The thioester intermediate is finally reduced by direct hydride transfer from NADPH, to form the product GSA.</text>
</comment>
<dbReference type="SUPFAM" id="SSF51735">
    <property type="entry name" value="NAD(P)-binding Rossmann-fold domains"/>
    <property type="match status" value="1"/>
</dbReference>
<feature type="binding site" evidence="4">
    <location>
        <position position="115"/>
    </location>
    <ligand>
        <name>substrate</name>
    </ligand>
</feature>
<keyword evidence="3 4" id="KW-0627">Porphyrin biosynthesis</keyword>
<evidence type="ECO:0000259" key="6">
    <source>
        <dbReference type="Pfam" id="PF05201"/>
    </source>
</evidence>
<comment type="pathway">
    <text evidence="4">Porphyrin-containing compound metabolism; protoporphyrin-IX biosynthesis; 5-aminolevulinate from L-glutamyl-tRNA(Glu): step 1/2.</text>
</comment>
<dbReference type="GO" id="GO:0008883">
    <property type="term" value="F:glutamyl-tRNA reductase activity"/>
    <property type="evidence" value="ECO:0007669"/>
    <property type="project" value="UniProtKB-EC"/>
</dbReference>
<dbReference type="EC" id="1.2.1.70" evidence="4"/>